<evidence type="ECO:0000313" key="3">
    <source>
        <dbReference type="EMBL" id="KAA6341957.1"/>
    </source>
</evidence>
<dbReference type="Gene3D" id="3.90.470.20">
    <property type="entry name" value="4'-phosphopantetheinyl transferase domain"/>
    <property type="match status" value="1"/>
</dbReference>
<dbReference type="InterPro" id="IPR008278">
    <property type="entry name" value="4-PPantetheinyl_Trfase_dom"/>
</dbReference>
<evidence type="ECO:0000259" key="2">
    <source>
        <dbReference type="Pfam" id="PF01648"/>
    </source>
</evidence>
<organism evidence="3">
    <name type="scientific">termite gut metagenome</name>
    <dbReference type="NCBI Taxonomy" id="433724"/>
    <lineage>
        <taxon>unclassified sequences</taxon>
        <taxon>metagenomes</taxon>
        <taxon>organismal metagenomes</taxon>
    </lineage>
</organism>
<dbReference type="EMBL" id="SNRY01000354">
    <property type="protein sequence ID" value="KAA6341957.1"/>
    <property type="molecule type" value="Genomic_DNA"/>
</dbReference>
<dbReference type="SUPFAM" id="SSF56214">
    <property type="entry name" value="4'-phosphopantetheinyl transferase"/>
    <property type="match status" value="2"/>
</dbReference>
<dbReference type="InterPro" id="IPR037143">
    <property type="entry name" value="4-PPantetheinyl_Trfase_dom_sf"/>
</dbReference>
<accession>A0A5J4S7A8</accession>
<protein>
    <recommendedName>
        <fullName evidence="2">4'-phosphopantetheinyl transferase domain-containing protein</fullName>
    </recommendedName>
</protein>
<proteinExistence type="predicted"/>
<feature type="domain" description="4'-phosphopantetheinyl transferase" evidence="2">
    <location>
        <begin position="107"/>
        <end position="191"/>
    </location>
</feature>
<dbReference type="GO" id="GO:0000287">
    <property type="term" value="F:magnesium ion binding"/>
    <property type="evidence" value="ECO:0007669"/>
    <property type="project" value="InterPro"/>
</dbReference>
<comment type="caution">
    <text evidence="3">The sequence shown here is derived from an EMBL/GenBank/DDBJ whole genome shotgun (WGS) entry which is preliminary data.</text>
</comment>
<gene>
    <name evidence="3" type="ORF">EZS27_010268</name>
</gene>
<keyword evidence="1" id="KW-0808">Transferase</keyword>
<dbReference type="GO" id="GO:0008897">
    <property type="term" value="F:holo-[acyl-carrier-protein] synthase activity"/>
    <property type="evidence" value="ECO:0007669"/>
    <property type="project" value="InterPro"/>
</dbReference>
<sequence>MPLFSKHIEDNYQWGVWKIDECMEELLSMIPDQKREEYEREIQHFASINRRLEWLSVRILLYILLGEEKKIMYCTNGKPYLSDYSYHISISHTRGYAVIILSSVTEVSIDIEQYGERIRRVAHKFMHDDEQPSVYFNSDVWSLLLHWSAKEVMFKCCMNTTFIDFRKHFRIYPFQIQEQGIFQAKEYYTIKQQGFLIHYLIRPEFVITWQVTE</sequence>
<reference evidence="3" key="1">
    <citation type="submission" date="2019-03" db="EMBL/GenBank/DDBJ databases">
        <title>Single cell metagenomics reveals metabolic interactions within the superorganism composed of flagellate Streblomastix strix and complex community of Bacteroidetes bacteria on its surface.</title>
        <authorList>
            <person name="Treitli S.C."/>
            <person name="Kolisko M."/>
            <person name="Husnik F."/>
            <person name="Keeling P."/>
            <person name="Hampl V."/>
        </authorList>
    </citation>
    <scope>NUCLEOTIDE SEQUENCE</scope>
    <source>
        <strain evidence="3">STM</strain>
    </source>
</reference>
<dbReference type="Pfam" id="PF01648">
    <property type="entry name" value="ACPS"/>
    <property type="match status" value="1"/>
</dbReference>
<evidence type="ECO:0000256" key="1">
    <source>
        <dbReference type="ARBA" id="ARBA00022679"/>
    </source>
</evidence>
<name>A0A5J4S7A8_9ZZZZ</name>
<dbReference type="AlphaFoldDB" id="A0A5J4S7A8"/>